<reference evidence="7 8" key="1">
    <citation type="submission" date="2019-04" db="EMBL/GenBank/DDBJ databases">
        <title>Natronomonas sp. F20-122 a newhaloarchaeon isolated from a saline saltern of Isla Bacuta, Huelva, Spain.</title>
        <authorList>
            <person name="Duran-Viseras A."/>
            <person name="Sanchez-Porro C."/>
            <person name="Ventosa A."/>
        </authorList>
    </citation>
    <scope>NUCLEOTIDE SEQUENCE [LARGE SCALE GENOMIC DNA]</scope>
    <source>
        <strain evidence="7 8">F20-122</strain>
    </source>
</reference>
<sequence length="271" mass="29494">MNGSKISISACTRDSTSPLTLFQRLTATRWVKRPEPIHDADGYRGVMGRAHADGDDETEADWRLERRHDRLETYRSVVSHDLRTPLNVAQGYLDFVRSGDAEDEDELLEQVAVSLDRLEAYLADLGTLEAQGTPVEETEPIDIADVASETWASVDTVDASLEIETAATVRADRGRLVAAFRNVYRNAVEHGGASVAVTVGDLDDGFYVEDDGDGPDVGGYDDLFEPGVSTTDGATGLGLAIVEQIAAAHRWRVSATEGRDGGVRIEFRNAR</sequence>
<dbReference type="SMART" id="SM00388">
    <property type="entry name" value="HisKA"/>
    <property type="match status" value="1"/>
</dbReference>
<keyword evidence="8" id="KW-1185">Reference proteome</keyword>
<dbReference type="Pfam" id="PF02518">
    <property type="entry name" value="HATPase_c"/>
    <property type="match status" value="1"/>
</dbReference>
<dbReference type="SUPFAM" id="SSF47384">
    <property type="entry name" value="Homodimeric domain of signal transducing histidine kinase"/>
    <property type="match status" value="1"/>
</dbReference>
<dbReference type="InterPro" id="IPR003661">
    <property type="entry name" value="HisK_dim/P_dom"/>
</dbReference>
<organism evidence="7 8">
    <name type="scientific">Natronomonas salsuginis</name>
    <dbReference type="NCBI Taxonomy" id="2217661"/>
    <lineage>
        <taxon>Archaea</taxon>
        <taxon>Methanobacteriati</taxon>
        <taxon>Methanobacteriota</taxon>
        <taxon>Stenosarchaea group</taxon>
        <taxon>Halobacteria</taxon>
        <taxon>Halobacteriales</taxon>
        <taxon>Natronomonadaceae</taxon>
        <taxon>Natronomonas</taxon>
    </lineage>
</organism>
<evidence type="ECO:0000256" key="3">
    <source>
        <dbReference type="ARBA" id="ARBA00022679"/>
    </source>
</evidence>
<dbReference type="InterPro" id="IPR003594">
    <property type="entry name" value="HATPase_dom"/>
</dbReference>
<evidence type="ECO:0000313" key="7">
    <source>
        <dbReference type="EMBL" id="TKR24443.1"/>
    </source>
</evidence>
<dbReference type="SUPFAM" id="SSF55874">
    <property type="entry name" value="ATPase domain of HSP90 chaperone/DNA topoisomerase II/histidine kinase"/>
    <property type="match status" value="1"/>
</dbReference>
<keyword evidence="4 7" id="KW-0418">Kinase</keyword>
<name>A0A4V5ZNB9_9EURY</name>
<gene>
    <name evidence="7" type="ORF">DM868_14510</name>
</gene>
<dbReference type="InterPro" id="IPR036890">
    <property type="entry name" value="HATPase_C_sf"/>
</dbReference>
<dbReference type="InterPro" id="IPR036097">
    <property type="entry name" value="HisK_dim/P_sf"/>
</dbReference>
<dbReference type="CDD" id="cd00082">
    <property type="entry name" value="HisKA"/>
    <property type="match status" value="1"/>
</dbReference>
<dbReference type="InterPro" id="IPR005467">
    <property type="entry name" value="His_kinase_dom"/>
</dbReference>
<dbReference type="EC" id="2.7.13.3" evidence="2"/>
<dbReference type="InterPro" id="IPR050736">
    <property type="entry name" value="Sensor_HK_Regulatory"/>
</dbReference>
<dbReference type="SMART" id="SM00387">
    <property type="entry name" value="HATPase_c"/>
    <property type="match status" value="1"/>
</dbReference>
<protein>
    <recommendedName>
        <fullName evidence="2">histidine kinase</fullName>
        <ecNumber evidence="2">2.7.13.3</ecNumber>
    </recommendedName>
</protein>
<dbReference type="GO" id="GO:0000155">
    <property type="term" value="F:phosphorelay sensor kinase activity"/>
    <property type="evidence" value="ECO:0007669"/>
    <property type="project" value="InterPro"/>
</dbReference>
<evidence type="ECO:0000256" key="1">
    <source>
        <dbReference type="ARBA" id="ARBA00000085"/>
    </source>
</evidence>
<evidence type="ECO:0000313" key="8">
    <source>
        <dbReference type="Proteomes" id="UP000308037"/>
    </source>
</evidence>
<dbReference type="Gene3D" id="1.10.287.130">
    <property type="match status" value="1"/>
</dbReference>
<evidence type="ECO:0000259" key="6">
    <source>
        <dbReference type="PROSITE" id="PS50109"/>
    </source>
</evidence>
<dbReference type="Pfam" id="PF00512">
    <property type="entry name" value="HisKA"/>
    <property type="match status" value="1"/>
</dbReference>
<evidence type="ECO:0000256" key="2">
    <source>
        <dbReference type="ARBA" id="ARBA00012438"/>
    </source>
</evidence>
<keyword evidence="3" id="KW-0808">Transferase</keyword>
<evidence type="ECO:0000256" key="5">
    <source>
        <dbReference type="ARBA" id="ARBA00023012"/>
    </source>
</evidence>
<dbReference type="PANTHER" id="PTHR43711">
    <property type="entry name" value="TWO-COMPONENT HISTIDINE KINASE"/>
    <property type="match status" value="1"/>
</dbReference>
<accession>A0A4V5ZNB9</accession>
<evidence type="ECO:0000256" key="4">
    <source>
        <dbReference type="ARBA" id="ARBA00022777"/>
    </source>
</evidence>
<feature type="domain" description="Histidine kinase" evidence="6">
    <location>
        <begin position="77"/>
        <end position="271"/>
    </location>
</feature>
<dbReference type="PANTHER" id="PTHR43711:SF1">
    <property type="entry name" value="HISTIDINE KINASE 1"/>
    <property type="match status" value="1"/>
</dbReference>
<dbReference type="Proteomes" id="UP000308037">
    <property type="component" value="Unassembled WGS sequence"/>
</dbReference>
<dbReference type="Gene3D" id="3.30.565.10">
    <property type="entry name" value="Histidine kinase-like ATPase, C-terminal domain"/>
    <property type="match status" value="1"/>
</dbReference>
<dbReference type="EMBL" id="QKNX01000009">
    <property type="protein sequence ID" value="TKR24443.1"/>
    <property type="molecule type" value="Genomic_DNA"/>
</dbReference>
<comment type="catalytic activity">
    <reaction evidence="1">
        <text>ATP + protein L-histidine = ADP + protein N-phospho-L-histidine.</text>
        <dbReference type="EC" id="2.7.13.3"/>
    </reaction>
</comment>
<dbReference type="PROSITE" id="PS50109">
    <property type="entry name" value="HIS_KIN"/>
    <property type="match status" value="1"/>
</dbReference>
<dbReference type="AlphaFoldDB" id="A0A4V5ZNB9"/>
<comment type="caution">
    <text evidence="7">The sequence shown here is derived from an EMBL/GenBank/DDBJ whole genome shotgun (WGS) entry which is preliminary data.</text>
</comment>
<keyword evidence="5" id="KW-0902">Two-component regulatory system</keyword>
<proteinExistence type="predicted"/>